<dbReference type="PANTHER" id="PTHR21240:SF30">
    <property type="entry name" value="AMIDOHYDROLASE-RELATED DOMAIN-CONTAINING PROTEIN-RELATED"/>
    <property type="match status" value="1"/>
</dbReference>
<dbReference type="SUPFAM" id="SSF51556">
    <property type="entry name" value="Metallo-dependent hydrolases"/>
    <property type="match status" value="1"/>
</dbReference>
<dbReference type="AlphaFoldDB" id="A0A9X7U593"/>
<dbReference type="GO" id="GO:0019748">
    <property type="term" value="P:secondary metabolic process"/>
    <property type="evidence" value="ECO:0007669"/>
    <property type="project" value="TreeGrafter"/>
</dbReference>
<evidence type="ECO:0000256" key="1">
    <source>
        <dbReference type="ARBA" id="ARBA00023239"/>
    </source>
</evidence>
<feature type="domain" description="Amidohydrolase-related" evidence="2">
    <location>
        <begin position="67"/>
        <end position="347"/>
    </location>
</feature>
<dbReference type="GO" id="GO:0005829">
    <property type="term" value="C:cytosol"/>
    <property type="evidence" value="ECO:0007669"/>
    <property type="project" value="TreeGrafter"/>
</dbReference>
<dbReference type="InterPro" id="IPR032465">
    <property type="entry name" value="ACMSD"/>
</dbReference>
<dbReference type="RefSeq" id="WP_185703471.1">
    <property type="nucleotide sequence ID" value="NZ_JBJYKA010000012.1"/>
</dbReference>
<evidence type="ECO:0000259" key="2">
    <source>
        <dbReference type="Pfam" id="PF04909"/>
    </source>
</evidence>
<protein>
    <submittedName>
        <fullName evidence="3">Amidohydrolase</fullName>
    </submittedName>
</protein>
<dbReference type="Pfam" id="PF04909">
    <property type="entry name" value="Amidohydro_2"/>
    <property type="match status" value="1"/>
</dbReference>
<dbReference type="Proteomes" id="UP000515377">
    <property type="component" value="Chromosome"/>
</dbReference>
<dbReference type="Gene3D" id="3.20.20.140">
    <property type="entry name" value="Metal-dependent hydrolases"/>
    <property type="match status" value="1"/>
</dbReference>
<reference evidence="3 4" key="1">
    <citation type="submission" date="2020-07" db="EMBL/GenBank/DDBJ databases">
        <title>Whole genome sequence of Sphingobium yanoikuyae A3.</title>
        <authorList>
            <person name="Han S.-S."/>
        </authorList>
    </citation>
    <scope>NUCLEOTIDE SEQUENCE [LARGE SCALE GENOMIC DNA]</scope>
    <source>
        <strain evidence="3 4">A3</strain>
    </source>
</reference>
<evidence type="ECO:0000313" key="3">
    <source>
        <dbReference type="EMBL" id="QNG43966.1"/>
    </source>
</evidence>
<sequence>MPILQLPIEGAPPKADRPIRKIAIEEHFIGPDSDPHDHEAAIVRHSGIGPKWAAAAVQRLADMSSIRIDEMDAAGIDVSILSLTSPGIEQIPDAATAIQTARAVNDYLADHIASSKGRFEGFASVALQDVDAAIAELRRAVDTLGLRGVLVNGYVGSGEDRAGLYLDEARFDPFWKALADLDVPLYLHPRFPDIAVKEAMYRGHPELISATWGFAPETATHALRMVYGGVFDRHPKASVILGHMGETLPFFSWRIQRAFEYNPLDKRLVKRLQDYLAENFWVTTSGHFSDQALINAILTIGGDRLLFASDYPFEMATDAARWIETAPISENDRRKICYGNAEALFGIAQ</sequence>
<organism evidence="3 4">
    <name type="scientific">Sphingobium yanoikuyae</name>
    <name type="common">Sphingomonas yanoikuyae</name>
    <dbReference type="NCBI Taxonomy" id="13690"/>
    <lineage>
        <taxon>Bacteria</taxon>
        <taxon>Pseudomonadati</taxon>
        <taxon>Pseudomonadota</taxon>
        <taxon>Alphaproteobacteria</taxon>
        <taxon>Sphingomonadales</taxon>
        <taxon>Sphingomonadaceae</taxon>
        <taxon>Sphingobium</taxon>
    </lineage>
</organism>
<dbReference type="InterPro" id="IPR032466">
    <property type="entry name" value="Metal_Hydrolase"/>
</dbReference>
<name>A0A9X7U593_SPHYA</name>
<keyword evidence="1" id="KW-0456">Lyase</keyword>
<dbReference type="InterPro" id="IPR006680">
    <property type="entry name" value="Amidohydro-rel"/>
</dbReference>
<gene>
    <name evidence="3" type="ORF">H3V42_18900</name>
</gene>
<evidence type="ECO:0000313" key="4">
    <source>
        <dbReference type="Proteomes" id="UP000515377"/>
    </source>
</evidence>
<dbReference type="PANTHER" id="PTHR21240">
    <property type="entry name" value="2-AMINO-3-CARBOXYLMUCONATE-6-SEMIALDEHYDE DECARBOXYLASE"/>
    <property type="match status" value="1"/>
</dbReference>
<accession>A0A9X7U593</accession>
<dbReference type="GO" id="GO:0016831">
    <property type="term" value="F:carboxy-lyase activity"/>
    <property type="evidence" value="ECO:0007669"/>
    <property type="project" value="InterPro"/>
</dbReference>
<dbReference type="EMBL" id="CP060122">
    <property type="protein sequence ID" value="QNG43966.1"/>
    <property type="molecule type" value="Genomic_DNA"/>
</dbReference>
<proteinExistence type="predicted"/>
<dbReference type="GO" id="GO:0016787">
    <property type="term" value="F:hydrolase activity"/>
    <property type="evidence" value="ECO:0007669"/>
    <property type="project" value="InterPro"/>
</dbReference>